<dbReference type="InterPro" id="IPR009450">
    <property type="entry name" value="Plno_GlcNAc_GPI2"/>
</dbReference>
<feature type="transmembrane region" description="Helical" evidence="8">
    <location>
        <begin position="237"/>
        <end position="255"/>
    </location>
</feature>
<protein>
    <recommendedName>
        <fullName evidence="11">Phosphatidylinositol N-acetylglucosaminyltransferase subunit C</fullName>
    </recommendedName>
</protein>
<dbReference type="GO" id="GO:0000506">
    <property type="term" value="C:glycosylphosphatidylinositol-N-acetylglucosaminyltransferase (GPI-GnT) complex"/>
    <property type="evidence" value="ECO:0007669"/>
    <property type="project" value="TreeGrafter"/>
</dbReference>
<feature type="transmembrane region" description="Helical" evidence="8">
    <location>
        <begin position="214"/>
        <end position="231"/>
    </location>
</feature>
<evidence type="ECO:0000256" key="1">
    <source>
        <dbReference type="ARBA" id="ARBA00004141"/>
    </source>
</evidence>
<comment type="similarity">
    <text evidence="3">Belongs to the PIGC family.</text>
</comment>
<evidence type="ECO:0000256" key="4">
    <source>
        <dbReference type="ARBA" id="ARBA00022502"/>
    </source>
</evidence>
<evidence type="ECO:0000256" key="6">
    <source>
        <dbReference type="ARBA" id="ARBA00022989"/>
    </source>
</evidence>
<reference evidence="9" key="1">
    <citation type="submission" date="2020-05" db="UniProtKB">
        <authorList>
            <consortium name="EnsemblMetazoa"/>
        </authorList>
    </citation>
    <scope>IDENTIFICATION</scope>
    <source>
        <strain evidence="9">MAF</strain>
    </source>
</reference>
<evidence type="ECO:0000256" key="2">
    <source>
        <dbReference type="ARBA" id="ARBA00004687"/>
    </source>
</evidence>
<dbReference type="Proteomes" id="UP000075903">
    <property type="component" value="Unassembled WGS sequence"/>
</dbReference>
<dbReference type="STRING" id="30066.A0A182V9J1"/>
<organism evidence="9 10">
    <name type="scientific">Anopheles merus</name>
    <name type="common">Mosquito</name>
    <dbReference type="NCBI Taxonomy" id="30066"/>
    <lineage>
        <taxon>Eukaryota</taxon>
        <taxon>Metazoa</taxon>
        <taxon>Ecdysozoa</taxon>
        <taxon>Arthropoda</taxon>
        <taxon>Hexapoda</taxon>
        <taxon>Insecta</taxon>
        <taxon>Pterygota</taxon>
        <taxon>Neoptera</taxon>
        <taxon>Endopterygota</taxon>
        <taxon>Diptera</taxon>
        <taxon>Nematocera</taxon>
        <taxon>Culicoidea</taxon>
        <taxon>Culicidae</taxon>
        <taxon>Anophelinae</taxon>
        <taxon>Anopheles</taxon>
    </lineage>
</organism>
<dbReference type="VEuPathDB" id="VectorBase:AMEM21_003786"/>
<keyword evidence="10" id="KW-1185">Reference proteome</keyword>
<feature type="transmembrane region" description="Helical" evidence="8">
    <location>
        <begin position="113"/>
        <end position="129"/>
    </location>
</feature>
<feature type="transmembrane region" description="Helical" evidence="8">
    <location>
        <begin position="190"/>
        <end position="207"/>
    </location>
</feature>
<name>A0A182V9J1_ANOME</name>
<feature type="transmembrane region" description="Helical" evidence="8">
    <location>
        <begin position="135"/>
        <end position="155"/>
    </location>
</feature>
<accession>A0A182V9J1</accession>
<keyword evidence="5 8" id="KW-0812">Transmembrane</keyword>
<evidence type="ECO:0000256" key="7">
    <source>
        <dbReference type="ARBA" id="ARBA00023136"/>
    </source>
</evidence>
<evidence type="ECO:0000313" key="10">
    <source>
        <dbReference type="Proteomes" id="UP000075903"/>
    </source>
</evidence>
<evidence type="ECO:0000256" key="3">
    <source>
        <dbReference type="ARBA" id="ARBA00008321"/>
    </source>
</evidence>
<dbReference type="Pfam" id="PF06432">
    <property type="entry name" value="GPI2"/>
    <property type="match status" value="1"/>
</dbReference>
<keyword evidence="6 8" id="KW-1133">Transmembrane helix</keyword>
<sequence>MEAPTTSRKPWKKNLYENADYEDNYTDPSFLKDMQTNRNLKTYVPAEAFIGATRLSQQICVVTAFLIVFHHLYMERIGAKQIFCQSAIGTTVGYFIYAGRDIQLAKFVEDSKTAFAVLVFGFIFSPLLHTLTNSISTDTIFSMTFFVLLLHLIFFDYGVSAALVSKAISLNAAIFGSICLASRLSSSLHAFVLLEVAAVFFALGPFLVRKLYSVQLLVASIAVCCFFLYTISHIVLYTYISTLAFVNLFCPWLFVRLQKYKNNINGPWDEAIVAEDVQPSVTGKMIDVRTDADAARQLRLGLARNLLLGVAGQGELAGRERFGRGPQRGRRRALMGESVPLYERRDRGRDHCAAGVISI</sequence>
<evidence type="ECO:0008006" key="11">
    <source>
        <dbReference type="Google" id="ProtNLM"/>
    </source>
</evidence>
<dbReference type="PANTHER" id="PTHR12982">
    <property type="entry name" value="PHOSPHATIDYLINOSITOL GLYCAN, CLASS C"/>
    <property type="match status" value="1"/>
</dbReference>
<proteinExistence type="inferred from homology"/>
<evidence type="ECO:0000313" key="9">
    <source>
        <dbReference type="EnsemblMetazoa" id="AMEM011168-PA"/>
    </source>
</evidence>
<evidence type="ECO:0000256" key="5">
    <source>
        <dbReference type="ARBA" id="ARBA00022692"/>
    </source>
</evidence>
<evidence type="ECO:0000256" key="8">
    <source>
        <dbReference type="SAM" id="Phobius"/>
    </source>
</evidence>
<dbReference type="AlphaFoldDB" id="A0A182V9J1"/>
<dbReference type="PANTHER" id="PTHR12982:SF0">
    <property type="entry name" value="PHOSPHATIDYLINOSITOL N-ACETYLGLUCOSAMINYLTRANSFERASE SUBUNIT C"/>
    <property type="match status" value="1"/>
</dbReference>
<dbReference type="UniPathway" id="UPA00196"/>
<dbReference type="EnsemblMetazoa" id="AMEM011168-RA">
    <property type="protein sequence ID" value="AMEM011168-PA"/>
    <property type="gene ID" value="AMEM011168"/>
</dbReference>
<comment type="pathway">
    <text evidence="2">Glycolipid biosynthesis; glycosylphosphatidylinositol-anchor biosynthesis.</text>
</comment>
<dbReference type="GO" id="GO:0006506">
    <property type="term" value="P:GPI anchor biosynthetic process"/>
    <property type="evidence" value="ECO:0007669"/>
    <property type="project" value="UniProtKB-UniPathway"/>
</dbReference>
<comment type="subcellular location">
    <subcellularLocation>
        <location evidence="1">Membrane</location>
        <topology evidence="1">Multi-pass membrane protein</topology>
    </subcellularLocation>
</comment>
<keyword evidence="4" id="KW-0337">GPI-anchor biosynthesis</keyword>
<dbReference type="VEuPathDB" id="VectorBase:AMEM011168"/>
<keyword evidence="7 8" id="KW-0472">Membrane</keyword>